<protein>
    <submittedName>
        <fullName evidence="2">Uncharacterized protein</fullName>
    </submittedName>
</protein>
<reference evidence="3" key="1">
    <citation type="journal article" date="2023" name="Mol. Phylogenet. Evol.">
        <title>Genome-scale phylogeny and comparative genomics of the fungal order Sordariales.</title>
        <authorList>
            <person name="Hensen N."/>
            <person name="Bonometti L."/>
            <person name="Westerberg I."/>
            <person name="Brannstrom I.O."/>
            <person name="Guillou S."/>
            <person name="Cros-Aarteil S."/>
            <person name="Calhoun S."/>
            <person name="Haridas S."/>
            <person name="Kuo A."/>
            <person name="Mondo S."/>
            <person name="Pangilinan J."/>
            <person name="Riley R."/>
            <person name="LaButti K."/>
            <person name="Andreopoulos B."/>
            <person name="Lipzen A."/>
            <person name="Chen C."/>
            <person name="Yan M."/>
            <person name="Daum C."/>
            <person name="Ng V."/>
            <person name="Clum A."/>
            <person name="Steindorff A."/>
            <person name="Ohm R.A."/>
            <person name="Martin F."/>
            <person name="Silar P."/>
            <person name="Natvig D.O."/>
            <person name="Lalanne C."/>
            <person name="Gautier V."/>
            <person name="Ament-Velasquez S.L."/>
            <person name="Kruys A."/>
            <person name="Hutchinson M.I."/>
            <person name="Powell A.J."/>
            <person name="Barry K."/>
            <person name="Miller A.N."/>
            <person name="Grigoriev I.V."/>
            <person name="Debuchy R."/>
            <person name="Gladieux P."/>
            <person name="Hiltunen Thoren M."/>
            <person name="Johannesson H."/>
        </authorList>
    </citation>
    <scope>NUCLEOTIDE SEQUENCE [LARGE SCALE GENOMIC DNA]</scope>
    <source>
        <strain evidence="3">CBS 284.82</strain>
    </source>
</reference>
<keyword evidence="3" id="KW-1185">Reference proteome</keyword>
<comment type="caution">
    <text evidence="2">The sequence shown here is derived from an EMBL/GenBank/DDBJ whole genome shotgun (WGS) entry which is preliminary data.</text>
</comment>
<evidence type="ECO:0000256" key="1">
    <source>
        <dbReference type="SAM" id="MobiDB-lite"/>
    </source>
</evidence>
<dbReference type="Proteomes" id="UP001303115">
    <property type="component" value="Unassembled WGS sequence"/>
</dbReference>
<name>A0AAN6P9D6_9PEZI</name>
<feature type="region of interest" description="Disordered" evidence="1">
    <location>
        <begin position="109"/>
        <end position="175"/>
    </location>
</feature>
<evidence type="ECO:0000313" key="2">
    <source>
        <dbReference type="EMBL" id="KAK4032196.1"/>
    </source>
</evidence>
<dbReference type="AlphaFoldDB" id="A0AAN6P9D6"/>
<sequence>MKTDEPSKKRRGRGYQTPQTVILQRQPLDAGLLAPNSSTRFGTRASFAAISPSVSSSDGSHEMFGGQSFINPMSAFPMAPVELLPNQFLIPTSYIDSFASDPFSAQAWQSTDAGLRSEPSMRGTQLQPPSLFTGAEGGESYGTATEPRVSLPATPSGPTHVHNGPDIEHPKAPASGYDDGVDFSAPLFEDIWANAALFRLDQGFYNTDGPSPSSTNDLLRAAVPAFFPSVPKIRNRPPRPLFSNPFLESFENRLPTLANRVRPAIPENGVIDGYIKIRLSVDKSGEEISGGDGARGLLLQPRRRHAVVRPDDGDPLSRAIPLLPPNFATGMKLDKTDK</sequence>
<gene>
    <name evidence="2" type="ORF">C8A01DRAFT_41363</name>
</gene>
<dbReference type="EMBL" id="MU854636">
    <property type="protein sequence ID" value="KAK4032196.1"/>
    <property type="molecule type" value="Genomic_DNA"/>
</dbReference>
<accession>A0AAN6P9D6</accession>
<evidence type="ECO:0000313" key="3">
    <source>
        <dbReference type="Proteomes" id="UP001303115"/>
    </source>
</evidence>
<organism evidence="2 3">
    <name type="scientific">Parachaetomium inaequale</name>
    <dbReference type="NCBI Taxonomy" id="2588326"/>
    <lineage>
        <taxon>Eukaryota</taxon>
        <taxon>Fungi</taxon>
        <taxon>Dikarya</taxon>
        <taxon>Ascomycota</taxon>
        <taxon>Pezizomycotina</taxon>
        <taxon>Sordariomycetes</taxon>
        <taxon>Sordariomycetidae</taxon>
        <taxon>Sordariales</taxon>
        <taxon>Chaetomiaceae</taxon>
        <taxon>Parachaetomium</taxon>
    </lineage>
</organism>
<proteinExistence type="predicted"/>